<dbReference type="InterPro" id="IPR027417">
    <property type="entry name" value="P-loop_NTPase"/>
</dbReference>
<keyword evidence="3" id="KW-1185">Reference proteome</keyword>
<dbReference type="AlphaFoldDB" id="A0A9Q0YIS2"/>
<dbReference type="InterPro" id="IPR052654">
    <property type="entry name" value="CS_Sulfotransferase"/>
</dbReference>
<protein>
    <submittedName>
        <fullName evidence="2">Carbohydrate sulfotransferase 15</fullName>
    </submittedName>
</protein>
<dbReference type="OrthoDB" id="8068875at2759"/>
<name>A0A9Q0YIS2_HOLLE</name>
<dbReference type="Gene3D" id="3.40.50.300">
    <property type="entry name" value="P-loop containing nucleotide triphosphate hydrolases"/>
    <property type="match status" value="1"/>
</dbReference>
<proteinExistence type="predicted"/>
<accession>A0A9Q0YIS2</accession>
<feature type="domain" description="Sulfotransferase" evidence="1">
    <location>
        <begin position="350"/>
        <end position="480"/>
    </location>
</feature>
<evidence type="ECO:0000259" key="1">
    <source>
        <dbReference type="Pfam" id="PF00685"/>
    </source>
</evidence>
<dbReference type="PANTHER" id="PTHR15723">
    <property type="entry name" value="CARBOHYDRATE SULFOTRANSFERASE 15"/>
    <property type="match status" value="1"/>
</dbReference>
<dbReference type="InterPro" id="IPR000863">
    <property type="entry name" value="Sulfotransferase_dom"/>
</dbReference>
<dbReference type="SUPFAM" id="SSF52540">
    <property type="entry name" value="P-loop containing nucleoside triphosphate hydrolases"/>
    <property type="match status" value="1"/>
</dbReference>
<dbReference type="PANTHER" id="PTHR15723:SF0">
    <property type="entry name" value="CARBOHYDRATE SULFOTRANSFERASE 15"/>
    <property type="match status" value="1"/>
</dbReference>
<evidence type="ECO:0000313" key="3">
    <source>
        <dbReference type="Proteomes" id="UP001152320"/>
    </source>
</evidence>
<dbReference type="Pfam" id="PF00685">
    <property type="entry name" value="Sulfotransfer_1"/>
    <property type="match status" value="1"/>
</dbReference>
<comment type="caution">
    <text evidence="2">The sequence shown here is derived from an EMBL/GenBank/DDBJ whole genome shotgun (WGS) entry which is preliminary data.</text>
</comment>
<dbReference type="Proteomes" id="UP001152320">
    <property type="component" value="Chromosome 21"/>
</dbReference>
<gene>
    <name evidence="2" type="ORF">HOLleu_39566</name>
</gene>
<reference evidence="2" key="1">
    <citation type="submission" date="2021-10" db="EMBL/GenBank/DDBJ databases">
        <title>Tropical sea cucumber genome reveals ecological adaptation and Cuvierian tubules defense mechanism.</title>
        <authorList>
            <person name="Chen T."/>
        </authorList>
    </citation>
    <scope>NUCLEOTIDE SEQUENCE</scope>
    <source>
        <strain evidence="2">Nanhai2018</strain>
        <tissue evidence="2">Muscle</tissue>
    </source>
</reference>
<dbReference type="GO" id="GO:0019319">
    <property type="term" value="P:hexose biosynthetic process"/>
    <property type="evidence" value="ECO:0007669"/>
    <property type="project" value="TreeGrafter"/>
</dbReference>
<organism evidence="2 3">
    <name type="scientific">Holothuria leucospilota</name>
    <name type="common">Black long sea cucumber</name>
    <name type="synonym">Mertensiothuria leucospilota</name>
    <dbReference type="NCBI Taxonomy" id="206669"/>
    <lineage>
        <taxon>Eukaryota</taxon>
        <taxon>Metazoa</taxon>
        <taxon>Echinodermata</taxon>
        <taxon>Eleutherozoa</taxon>
        <taxon>Echinozoa</taxon>
        <taxon>Holothuroidea</taxon>
        <taxon>Aspidochirotacea</taxon>
        <taxon>Aspidochirotida</taxon>
        <taxon>Holothuriidae</taxon>
        <taxon>Holothuria</taxon>
    </lineage>
</organism>
<dbReference type="EMBL" id="JAIZAY010000021">
    <property type="protein sequence ID" value="KAJ8022155.1"/>
    <property type="molecule type" value="Genomic_DNA"/>
</dbReference>
<sequence>MARYVRKPTKPLTCLFVLFALVILQIQLLSSRLVNNNNNSKSLLRVIAQISSKTTSNHSVHRSKLLQLAPVRLQTEMTRPHPLRNIHLWHPGMIRDLNETFTSETLRFCHIEANRRLRQNRGINFKQIQDGNIYVPHRDYIVARTRYTEDSVDPKYDLPNLTHADMKAIAQRVRHRLSEHAQMFPSTLVNYSRDDLPEIFKYFEPEVFRIIPPKDQLISDKKNPCFNTNETKGRTSCLPYAYLGGAPKCATTDVWNRLRAHPEVISREKAKKEPHFWTRGQHKEDHVLHYLGILSIKPGGKQDRDWWNRYKIGVDASACTLWDNARVAQYLGNPPEGPPIILADILRAVQPYAKFVFILRNPTHRLYSDYLYLDYIWKISGVESAKDFHDRVQNIIRVFNLCLLDNSFRHCASRSYAPVRIDIGMYSVHLREWLHRYPRNQILILRTETWEKNLKQEYKKICDFLELSELSEEKMDEIMKLENSRVRPRQDDDLGPMLKETKELLDQFYEPFNKDLAKLLNDDDYLWSDSQNRL</sequence>
<evidence type="ECO:0000313" key="2">
    <source>
        <dbReference type="EMBL" id="KAJ8022155.1"/>
    </source>
</evidence>
<dbReference type="GO" id="GO:0050659">
    <property type="term" value="F:N-acetylgalactosamine 4-sulfate 6-O-sulfotransferase activity"/>
    <property type="evidence" value="ECO:0007669"/>
    <property type="project" value="TreeGrafter"/>
</dbReference>